<dbReference type="GO" id="GO:0016787">
    <property type="term" value="F:hydrolase activity"/>
    <property type="evidence" value="ECO:0007669"/>
    <property type="project" value="UniProtKB-KW"/>
</dbReference>
<feature type="region of interest" description="Disordered" evidence="5">
    <location>
        <begin position="1"/>
        <end position="23"/>
    </location>
</feature>
<evidence type="ECO:0000313" key="8">
    <source>
        <dbReference type="EMBL" id="QDT61195.1"/>
    </source>
</evidence>
<dbReference type="RefSeq" id="WP_419187531.1">
    <property type="nucleotide sequence ID" value="NZ_CP036272.1"/>
</dbReference>
<dbReference type="CDD" id="cd17990">
    <property type="entry name" value="DEXHc_HrpB"/>
    <property type="match status" value="1"/>
</dbReference>
<dbReference type="InterPro" id="IPR048333">
    <property type="entry name" value="HA2_WH"/>
</dbReference>
<proteinExistence type="predicted"/>
<evidence type="ECO:0000256" key="5">
    <source>
        <dbReference type="SAM" id="MobiDB-lite"/>
    </source>
</evidence>
<dbReference type="PANTHER" id="PTHR43519:SF1">
    <property type="entry name" value="ATP-DEPENDENT RNA HELICASE HRPB"/>
    <property type="match status" value="1"/>
</dbReference>
<dbReference type="Pfam" id="PF00270">
    <property type="entry name" value="DEAD"/>
    <property type="match status" value="1"/>
</dbReference>
<dbReference type="GO" id="GO:0003724">
    <property type="term" value="F:RNA helicase activity"/>
    <property type="evidence" value="ECO:0007669"/>
    <property type="project" value="UniProtKB-EC"/>
</dbReference>
<dbReference type="InterPro" id="IPR027417">
    <property type="entry name" value="P-loop_NTPase"/>
</dbReference>
<dbReference type="Pfam" id="PF21010">
    <property type="entry name" value="HA2_C"/>
    <property type="match status" value="1"/>
</dbReference>
<feature type="domain" description="Helicase ATP-binding" evidence="6">
    <location>
        <begin position="33"/>
        <end position="197"/>
    </location>
</feature>
<evidence type="ECO:0000256" key="3">
    <source>
        <dbReference type="ARBA" id="ARBA00022806"/>
    </source>
</evidence>
<dbReference type="Pfam" id="PF00271">
    <property type="entry name" value="Helicase_C"/>
    <property type="match status" value="1"/>
</dbReference>
<evidence type="ECO:0000313" key="9">
    <source>
        <dbReference type="Proteomes" id="UP000315003"/>
    </source>
</evidence>
<feature type="region of interest" description="Disordered" evidence="5">
    <location>
        <begin position="840"/>
        <end position="866"/>
    </location>
</feature>
<dbReference type="SUPFAM" id="SSF52540">
    <property type="entry name" value="P-loop containing nucleoside triphosphate hydrolases"/>
    <property type="match status" value="1"/>
</dbReference>
<dbReference type="PIRSF" id="PIRSF005496">
    <property type="entry name" value="ATP_hel_hrpB"/>
    <property type="match status" value="1"/>
</dbReference>
<dbReference type="PROSITE" id="PS51192">
    <property type="entry name" value="HELICASE_ATP_BIND_1"/>
    <property type="match status" value="1"/>
</dbReference>
<evidence type="ECO:0000259" key="6">
    <source>
        <dbReference type="PROSITE" id="PS51192"/>
    </source>
</evidence>
<dbReference type="InterPro" id="IPR010225">
    <property type="entry name" value="HrpB"/>
</dbReference>
<dbReference type="InterPro" id="IPR049614">
    <property type="entry name" value="HrpB_DEXH"/>
</dbReference>
<dbReference type="Pfam" id="PF08482">
    <property type="entry name" value="HrpB_C"/>
    <property type="match status" value="1"/>
</dbReference>
<dbReference type="SMART" id="SM00847">
    <property type="entry name" value="HA2"/>
    <property type="match status" value="1"/>
</dbReference>
<sequence>MNNGNKPPSKNIVGHHSPHKTGLPIDQVIPDVLSAVGTSRPIILQAEPGAGKTTGVPPALASALPAEAGRIVLIQPRRIAARAAATRLSQLADQIVGQDYGYHVRFDRKLSQATRVVAMTPGILLRQLGSDPLLETVQCVILDEFHERSIDLDLALGMLQQIRSELRPELQLIVMSATLDIDSVAGLLNDAQIIRCPGRQFPVEISYTESLSVTGNRRSEIAQRAFEAFNRVCEQTTGDTLIFLPGVGEILTLEKMIRSNRTGELDLLTLYGEQKPGDQDRVFLPSPHRKVILATNIAETSVTIDGITCVIDTGLARITGFDSATGIPRLELQPISKASADQRAGRAGRTAAGTAIRLWPQAMHRIRAKHLLPEILRGDLSGAVLTLACWGERNVSEFPWVTPPTDSAITAAKRLLQQLGAIDEQGAATELGNRMQQLPTSPRLARLLLAAADEGCLEQAAIAAALLSERSPFERDASFPRPSATGLESDLVERVEALEAHFQGRSGHMIHSAAAKTIERVAKRYQQMVRDKDSANTDADHNASVGRREGLCRSLLTAYADRLALRREQGSDTARMVGGRGVRLARGSLVKDAKLFLCLDLQDGSKEALVRMASAVKQDWLPAEQLIRGETFFFDEDRQAVIARSQTKFADLVLHESPAKRVANEQTAALLKSHAMPELERILHAGGKDLQSLVNRWQFIDEHCSDHPLTESCDDAIRAVLEQFCQQFTSLKELEQAPWRDFLIGRLDYAQQQWLDQNAPSSLQVPSGNRLRVHYQAGKPPVLPVRIQEIYGWKTTPTLAGGRVTVQLHLLGPNHRPQQITDDLESFWKNTYPEIKKELKRRYSKHHWPDDPGSAQATRNGLKPRS</sequence>
<evidence type="ECO:0000256" key="4">
    <source>
        <dbReference type="ARBA" id="ARBA00022840"/>
    </source>
</evidence>
<gene>
    <name evidence="8" type="primary">hrpB_1</name>
    <name evidence="8" type="ORF">SV7mr_37270</name>
</gene>
<feature type="domain" description="Helicase C-terminal" evidence="7">
    <location>
        <begin position="225"/>
        <end position="391"/>
    </location>
</feature>
<dbReference type="PROSITE" id="PS51194">
    <property type="entry name" value="HELICASE_CTER"/>
    <property type="match status" value="1"/>
</dbReference>
<dbReference type="PANTHER" id="PTHR43519">
    <property type="entry name" value="ATP-DEPENDENT RNA HELICASE HRPB"/>
    <property type="match status" value="1"/>
</dbReference>
<evidence type="ECO:0000259" key="7">
    <source>
        <dbReference type="PROSITE" id="PS51194"/>
    </source>
</evidence>
<dbReference type="Gene3D" id="1.20.120.1080">
    <property type="match status" value="1"/>
</dbReference>
<name>A0A517SYG8_9BACT</name>
<dbReference type="GO" id="GO:0003676">
    <property type="term" value="F:nucleic acid binding"/>
    <property type="evidence" value="ECO:0007669"/>
    <property type="project" value="InterPro"/>
</dbReference>
<dbReference type="Gene3D" id="3.40.50.300">
    <property type="entry name" value="P-loop containing nucleotide triphosphate hydrolases"/>
    <property type="match status" value="2"/>
</dbReference>
<protein>
    <submittedName>
        <fullName evidence="8">ATP-dependent RNA helicase HrpB</fullName>
        <ecNumber evidence="8">3.6.4.13</ecNumber>
    </submittedName>
</protein>
<dbReference type="Proteomes" id="UP000315003">
    <property type="component" value="Chromosome"/>
</dbReference>
<dbReference type="NCBIfam" id="TIGR01970">
    <property type="entry name" value="DEAH_box_HrpB"/>
    <property type="match status" value="1"/>
</dbReference>
<accession>A0A517SYG8</accession>
<dbReference type="InterPro" id="IPR007502">
    <property type="entry name" value="Helicase-assoc_dom"/>
</dbReference>
<dbReference type="InterPro" id="IPR011545">
    <property type="entry name" value="DEAD/DEAH_box_helicase_dom"/>
</dbReference>
<dbReference type="EC" id="3.6.4.13" evidence="8"/>
<evidence type="ECO:0000256" key="1">
    <source>
        <dbReference type="ARBA" id="ARBA00022741"/>
    </source>
</evidence>
<dbReference type="InterPro" id="IPR013689">
    <property type="entry name" value="RNA_helicase_ATP-dep_HrpB_C"/>
</dbReference>
<keyword evidence="4" id="KW-0067">ATP-binding</keyword>
<reference evidence="8 9" key="1">
    <citation type="submission" date="2019-02" db="EMBL/GenBank/DDBJ databases">
        <title>Deep-cultivation of Planctomycetes and their phenomic and genomic characterization uncovers novel biology.</title>
        <authorList>
            <person name="Wiegand S."/>
            <person name="Jogler M."/>
            <person name="Boedeker C."/>
            <person name="Pinto D."/>
            <person name="Vollmers J."/>
            <person name="Rivas-Marin E."/>
            <person name="Kohn T."/>
            <person name="Peeters S.H."/>
            <person name="Heuer A."/>
            <person name="Rast P."/>
            <person name="Oberbeckmann S."/>
            <person name="Bunk B."/>
            <person name="Jeske O."/>
            <person name="Meyerdierks A."/>
            <person name="Storesund J.E."/>
            <person name="Kallscheuer N."/>
            <person name="Luecker S."/>
            <person name="Lage O.M."/>
            <person name="Pohl T."/>
            <person name="Merkel B.J."/>
            <person name="Hornburger P."/>
            <person name="Mueller R.-W."/>
            <person name="Bruemmer F."/>
            <person name="Labrenz M."/>
            <person name="Spormann A.M."/>
            <person name="Op den Camp H."/>
            <person name="Overmann J."/>
            <person name="Amann R."/>
            <person name="Jetten M.S.M."/>
            <person name="Mascher T."/>
            <person name="Medema M.H."/>
            <person name="Devos D.P."/>
            <person name="Kaster A.-K."/>
            <person name="Ovreas L."/>
            <person name="Rohde M."/>
            <person name="Galperin M.Y."/>
            <person name="Jogler C."/>
        </authorList>
    </citation>
    <scope>NUCLEOTIDE SEQUENCE [LARGE SCALE GENOMIC DNA]</scope>
    <source>
        <strain evidence="8 9">SV_7m_r</strain>
    </source>
</reference>
<dbReference type="InterPro" id="IPR014001">
    <property type="entry name" value="Helicase_ATP-bd"/>
</dbReference>
<dbReference type="Pfam" id="PF04408">
    <property type="entry name" value="WHD_HA2"/>
    <property type="match status" value="1"/>
</dbReference>
<keyword evidence="2 8" id="KW-0378">Hydrolase</keyword>
<keyword evidence="3 8" id="KW-0347">Helicase</keyword>
<keyword evidence="1" id="KW-0547">Nucleotide-binding</keyword>
<dbReference type="CDD" id="cd18791">
    <property type="entry name" value="SF2_C_RHA"/>
    <property type="match status" value="1"/>
</dbReference>
<organism evidence="8 9">
    <name type="scientific">Stieleria bergensis</name>
    <dbReference type="NCBI Taxonomy" id="2528025"/>
    <lineage>
        <taxon>Bacteria</taxon>
        <taxon>Pseudomonadati</taxon>
        <taxon>Planctomycetota</taxon>
        <taxon>Planctomycetia</taxon>
        <taxon>Pirellulales</taxon>
        <taxon>Pirellulaceae</taxon>
        <taxon>Stieleria</taxon>
    </lineage>
</organism>
<dbReference type="EMBL" id="CP036272">
    <property type="protein sequence ID" value="QDT61195.1"/>
    <property type="molecule type" value="Genomic_DNA"/>
</dbReference>
<dbReference type="GO" id="GO:0005524">
    <property type="term" value="F:ATP binding"/>
    <property type="evidence" value="ECO:0007669"/>
    <property type="project" value="UniProtKB-KW"/>
</dbReference>
<dbReference type="InterPro" id="IPR001650">
    <property type="entry name" value="Helicase_C-like"/>
</dbReference>
<evidence type="ECO:0000256" key="2">
    <source>
        <dbReference type="ARBA" id="ARBA00022801"/>
    </source>
</evidence>
<dbReference type="SMART" id="SM00490">
    <property type="entry name" value="HELICc"/>
    <property type="match status" value="1"/>
</dbReference>
<keyword evidence="9" id="KW-1185">Reference proteome</keyword>
<dbReference type="AlphaFoldDB" id="A0A517SYG8"/>
<dbReference type="SMART" id="SM00487">
    <property type="entry name" value="DEXDc"/>
    <property type="match status" value="1"/>
</dbReference>